<gene>
    <name evidence="5" type="ORF">BpHYR1_052413</name>
</gene>
<organism evidence="5 6">
    <name type="scientific">Brachionus plicatilis</name>
    <name type="common">Marine rotifer</name>
    <name type="synonym">Brachionus muelleri</name>
    <dbReference type="NCBI Taxonomy" id="10195"/>
    <lineage>
        <taxon>Eukaryota</taxon>
        <taxon>Metazoa</taxon>
        <taxon>Spiralia</taxon>
        <taxon>Gnathifera</taxon>
        <taxon>Rotifera</taxon>
        <taxon>Eurotatoria</taxon>
        <taxon>Monogononta</taxon>
        <taxon>Pseudotrocha</taxon>
        <taxon>Ploima</taxon>
        <taxon>Brachionidae</taxon>
        <taxon>Brachionus</taxon>
    </lineage>
</organism>
<protein>
    <recommendedName>
        <fullName evidence="4">FLYWCH-type domain-containing protein</fullName>
    </recommendedName>
</protein>
<keyword evidence="2" id="KW-0863">Zinc-finger</keyword>
<comment type="caution">
    <text evidence="5">The sequence shown here is derived from an EMBL/GenBank/DDBJ whole genome shotgun (WGS) entry which is preliminary data.</text>
</comment>
<sequence length="123" mass="14618">MMDNKIEYIPNNWFNKAVMEKKNPNHDAHDLCLNGYLFKRQRVNKKSINWLCKNFCSVTKVTQTSIKSLVIISLYLMMHRILALKFETCIIRSIRLKESNIKTNHGFFYHLLQKFHKASKLIS</sequence>
<keyword evidence="1" id="KW-0479">Metal-binding</keyword>
<name>A0A3M7Q4P6_BRAPC</name>
<evidence type="ECO:0000256" key="2">
    <source>
        <dbReference type="ARBA" id="ARBA00022771"/>
    </source>
</evidence>
<evidence type="ECO:0000313" key="6">
    <source>
        <dbReference type="Proteomes" id="UP000276133"/>
    </source>
</evidence>
<evidence type="ECO:0000256" key="3">
    <source>
        <dbReference type="ARBA" id="ARBA00022833"/>
    </source>
</evidence>
<dbReference type="AlphaFoldDB" id="A0A3M7Q4P6"/>
<dbReference type="InterPro" id="IPR007588">
    <property type="entry name" value="Znf_FLYWCH"/>
</dbReference>
<feature type="domain" description="FLYWCH-type" evidence="4">
    <location>
        <begin position="30"/>
        <end position="63"/>
    </location>
</feature>
<accession>A0A3M7Q4P6</accession>
<proteinExistence type="predicted"/>
<dbReference type="Proteomes" id="UP000276133">
    <property type="component" value="Unassembled WGS sequence"/>
</dbReference>
<evidence type="ECO:0000313" key="5">
    <source>
        <dbReference type="EMBL" id="RNA05971.1"/>
    </source>
</evidence>
<keyword evidence="3" id="KW-0862">Zinc</keyword>
<evidence type="ECO:0000259" key="4">
    <source>
        <dbReference type="Pfam" id="PF04500"/>
    </source>
</evidence>
<dbReference type="GO" id="GO:0008270">
    <property type="term" value="F:zinc ion binding"/>
    <property type="evidence" value="ECO:0007669"/>
    <property type="project" value="UniProtKB-KW"/>
</dbReference>
<keyword evidence="6" id="KW-1185">Reference proteome</keyword>
<dbReference type="OrthoDB" id="10491537at2759"/>
<dbReference type="Pfam" id="PF04500">
    <property type="entry name" value="FLYWCH"/>
    <property type="match status" value="1"/>
</dbReference>
<reference evidence="5 6" key="1">
    <citation type="journal article" date="2018" name="Sci. Rep.">
        <title>Genomic signatures of local adaptation to the degree of environmental predictability in rotifers.</title>
        <authorList>
            <person name="Franch-Gras L."/>
            <person name="Hahn C."/>
            <person name="Garcia-Roger E.M."/>
            <person name="Carmona M.J."/>
            <person name="Serra M."/>
            <person name="Gomez A."/>
        </authorList>
    </citation>
    <scope>NUCLEOTIDE SEQUENCE [LARGE SCALE GENOMIC DNA]</scope>
    <source>
        <strain evidence="5">HYR1</strain>
    </source>
</reference>
<dbReference type="EMBL" id="REGN01007549">
    <property type="protein sequence ID" value="RNA05971.1"/>
    <property type="molecule type" value="Genomic_DNA"/>
</dbReference>
<evidence type="ECO:0000256" key="1">
    <source>
        <dbReference type="ARBA" id="ARBA00022723"/>
    </source>
</evidence>